<dbReference type="PANTHER" id="PTHR11236:SF41">
    <property type="entry name" value="AMINODEOXYCHORISMATE SYNTHASE COMPONENT 1"/>
    <property type="match status" value="1"/>
</dbReference>
<dbReference type="EMBL" id="MOXJ01000010">
    <property type="protein sequence ID" value="PDO10743.1"/>
    <property type="molecule type" value="Genomic_DNA"/>
</dbReference>
<accession>A0A2A6E172</accession>
<dbReference type="SUPFAM" id="SSF56322">
    <property type="entry name" value="ADC synthase"/>
    <property type="match status" value="1"/>
</dbReference>
<dbReference type="GO" id="GO:0000162">
    <property type="term" value="P:L-tryptophan biosynthetic process"/>
    <property type="evidence" value="ECO:0007669"/>
    <property type="project" value="TreeGrafter"/>
</dbReference>
<dbReference type="PANTHER" id="PTHR11236">
    <property type="entry name" value="AMINOBENZOATE/ANTHRANILATE SYNTHASE"/>
    <property type="match status" value="1"/>
</dbReference>
<evidence type="ECO:0000313" key="4">
    <source>
        <dbReference type="Proteomes" id="UP000243688"/>
    </source>
</evidence>
<feature type="domain" description="Chorismate-utilising enzyme C-terminal" evidence="1">
    <location>
        <begin position="245"/>
        <end position="499"/>
    </location>
</feature>
<dbReference type="Pfam" id="PF00425">
    <property type="entry name" value="Chorismate_bind"/>
    <property type="match status" value="1"/>
</dbReference>
<dbReference type="InterPro" id="IPR005801">
    <property type="entry name" value="ADC_synthase"/>
</dbReference>
<feature type="domain" description="Anthranilate synthase component I N-terminal" evidence="2">
    <location>
        <begin position="48"/>
        <end position="164"/>
    </location>
</feature>
<dbReference type="InterPro" id="IPR019999">
    <property type="entry name" value="Anth_synth_I-like"/>
</dbReference>
<evidence type="ECO:0000313" key="3">
    <source>
        <dbReference type="EMBL" id="PDO10743.1"/>
    </source>
</evidence>
<proteinExistence type="predicted"/>
<sequence>MDATPFSQWRSWARDGYRHLPVAVRTAHPAGTPKIWSAFLSGDTYAVLESGKDGRFTYAASGCVEQLVGGRMAAELYRPLEAGGRCNVGSTTACLPDVLRNWLADYRAPRLPDWPPFCGGIVGYLGYEYGSPFRYDEREDLGLPIYAWNRVDEVVAFDGEGGELFAFVHQKIEGEDVRDESRLADLYEKTVDRARALANRWRRACERTEDDAVRRRIDRIAAGFRAEELHFEVERLPGLRTAFPKNDFLRAVVKIQDYIRSGDTYQVNLSVRQQRPLTVPPAIVYEMLRRINPSPYMAYLQIEPGFDLVCGSPELLVRLVGRKLEARPIAGTRRRGADDGEDGAMERELRATEKELAEHVMLVDLVRNDLGRVAKYGSVRVSELMTVERYSHVMHLVSHVVAELREGLDAVDVIHAMFPGGTVTGAPKKRTMQIIAELEPVNRGPYTGSIGWIDYGGNMELNITIRTMLALEGTAYVQAGAGIVLDSVPEREYRECLNKARALWKALEYAERFACGDR</sequence>
<reference evidence="3 4" key="1">
    <citation type="submission" date="2016-12" db="EMBL/GenBank/DDBJ databases">
        <title>Candidatus Reconcilibacillus cellulovorans genome.</title>
        <authorList>
            <person name="Kolinko S."/>
            <person name="Wu Y.-W."/>
            <person name="Tachea F."/>
            <person name="Denzel E."/>
            <person name="Hiras J."/>
            <person name="Baecker N."/>
            <person name="Chan L.J."/>
            <person name="Eichorst S.A."/>
            <person name="Frey D."/>
            <person name="Adams P.D."/>
            <person name="Pray T."/>
            <person name="Tanjore D."/>
            <person name="Petzold C.J."/>
            <person name="Gladden J.M."/>
            <person name="Simmons B.A."/>
            <person name="Singer S.W."/>
        </authorList>
    </citation>
    <scope>NUCLEOTIDE SEQUENCE [LARGE SCALE GENOMIC DNA]</scope>
    <source>
        <strain evidence="3">JTherm</strain>
    </source>
</reference>
<protein>
    <recommendedName>
        <fullName evidence="5">Anthranilate synthase component I</fullName>
    </recommendedName>
</protein>
<dbReference type="Pfam" id="PF04715">
    <property type="entry name" value="Anth_synt_I_N"/>
    <property type="match status" value="1"/>
</dbReference>
<dbReference type="PRINTS" id="PR00095">
    <property type="entry name" value="ANTSNTHASEI"/>
</dbReference>
<evidence type="ECO:0000259" key="2">
    <source>
        <dbReference type="Pfam" id="PF04715"/>
    </source>
</evidence>
<evidence type="ECO:0008006" key="5">
    <source>
        <dbReference type="Google" id="ProtNLM"/>
    </source>
</evidence>
<dbReference type="Proteomes" id="UP000243688">
    <property type="component" value="Unassembled WGS sequence"/>
</dbReference>
<dbReference type="InterPro" id="IPR006805">
    <property type="entry name" value="Anth_synth_I_N"/>
</dbReference>
<dbReference type="Gene3D" id="3.60.120.10">
    <property type="entry name" value="Anthranilate synthase"/>
    <property type="match status" value="1"/>
</dbReference>
<organism evidence="3 4">
    <name type="scientific">Candidatus Reconcilbacillus cellulovorans</name>
    <dbReference type="NCBI Taxonomy" id="1906605"/>
    <lineage>
        <taxon>Bacteria</taxon>
        <taxon>Bacillati</taxon>
        <taxon>Bacillota</taxon>
        <taxon>Bacilli</taxon>
        <taxon>Bacillales</taxon>
        <taxon>Paenibacillaceae</taxon>
        <taxon>Candidatus Reconcilbacillus</taxon>
    </lineage>
</organism>
<comment type="caution">
    <text evidence="3">The sequence shown here is derived from an EMBL/GenBank/DDBJ whole genome shotgun (WGS) entry which is preliminary data.</text>
</comment>
<gene>
    <name evidence="3" type="ORF">BLM47_05835</name>
</gene>
<name>A0A2A6E172_9BACL</name>
<dbReference type="InterPro" id="IPR015890">
    <property type="entry name" value="Chorismate_C"/>
</dbReference>
<dbReference type="AlphaFoldDB" id="A0A2A6E172"/>
<evidence type="ECO:0000259" key="1">
    <source>
        <dbReference type="Pfam" id="PF00425"/>
    </source>
</evidence>